<evidence type="ECO:0000313" key="2">
    <source>
        <dbReference type="EMBL" id="CCC50493.1"/>
    </source>
</evidence>
<name>G0U2J0_TRYVY</name>
<evidence type="ECO:0000256" key="1">
    <source>
        <dbReference type="SAM" id="Phobius"/>
    </source>
</evidence>
<protein>
    <submittedName>
        <fullName evidence="2">Uncharacterized protein</fullName>
    </submittedName>
</protein>
<accession>G0U2J0</accession>
<dbReference type="VEuPathDB" id="TriTrypDB:TvY486_0903140"/>
<gene>
    <name evidence="2" type="ORF">TVY486_0903140</name>
</gene>
<dbReference type="AlphaFoldDB" id="G0U2J0"/>
<proteinExistence type="predicted"/>
<sequence>MHRNGFLARERGCGCTGFLICESASVGCASTSHHSSPLRPGMHLPTEAAVGERTHSVILFTAFYLSIGGARTHPHIYGFLLRLWHPLAKHSRDLFFFAFISFFLLFAVPTRRLFMPCNHVMHRTSVHVYIFKRSSPPPGGDKMYVSPVSLHSAVHGFKVARETKGSKGPL</sequence>
<keyword evidence="1" id="KW-1133">Transmembrane helix</keyword>
<feature type="transmembrane region" description="Helical" evidence="1">
    <location>
        <begin position="94"/>
        <end position="114"/>
    </location>
</feature>
<reference evidence="2" key="1">
    <citation type="journal article" date="2012" name="Proc. Natl. Acad. Sci. U.S.A.">
        <title>Antigenic diversity is generated by distinct evolutionary mechanisms in African trypanosome species.</title>
        <authorList>
            <person name="Jackson A.P."/>
            <person name="Berry A."/>
            <person name="Aslett M."/>
            <person name="Allison H.C."/>
            <person name="Burton P."/>
            <person name="Vavrova-Anderson J."/>
            <person name="Brown R."/>
            <person name="Browne H."/>
            <person name="Corton N."/>
            <person name="Hauser H."/>
            <person name="Gamble J."/>
            <person name="Gilderthorp R."/>
            <person name="Marcello L."/>
            <person name="McQuillan J."/>
            <person name="Otto T.D."/>
            <person name="Quail M.A."/>
            <person name="Sanders M.J."/>
            <person name="van Tonder A."/>
            <person name="Ginger M.L."/>
            <person name="Field M.C."/>
            <person name="Barry J.D."/>
            <person name="Hertz-Fowler C."/>
            <person name="Berriman M."/>
        </authorList>
    </citation>
    <scope>NUCLEOTIDE SEQUENCE</scope>
    <source>
        <strain evidence="2">Y486</strain>
    </source>
</reference>
<keyword evidence="1" id="KW-0812">Transmembrane</keyword>
<organism evidence="2">
    <name type="scientific">Trypanosoma vivax (strain Y486)</name>
    <dbReference type="NCBI Taxonomy" id="1055687"/>
    <lineage>
        <taxon>Eukaryota</taxon>
        <taxon>Discoba</taxon>
        <taxon>Euglenozoa</taxon>
        <taxon>Kinetoplastea</taxon>
        <taxon>Metakinetoplastina</taxon>
        <taxon>Trypanosomatida</taxon>
        <taxon>Trypanosomatidae</taxon>
        <taxon>Trypanosoma</taxon>
        <taxon>Duttonella</taxon>
    </lineage>
</organism>
<keyword evidence="1" id="KW-0472">Membrane</keyword>
<dbReference type="EMBL" id="HE573025">
    <property type="protein sequence ID" value="CCC50493.1"/>
    <property type="molecule type" value="Genomic_DNA"/>
</dbReference>